<feature type="compositionally biased region" description="Polar residues" evidence="1">
    <location>
        <begin position="109"/>
        <end position="119"/>
    </location>
</feature>
<protein>
    <submittedName>
        <fullName evidence="2">Uncharacterized protein</fullName>
    </submittedName>
</protein>
<gene>
    <name evidence="2" type="ORF">WMY93_008308</name>
</gene>
<feature type="compositionally biased region" description="Basic and acidic residues" evidence="1">
    <location>
        <begin position="8"/>
        <end position="19"/>
    </location>
</feature>
<evidence type="ECO:0000313" key="2">
    <source>
        <dbReference type="EMBL" id="KAK7925998.1"/>
    </source>
</evidence>
<comment type="caution">
    <text evidence="2">The sequence shown here is derived from an EMBL/GenBank/DDBJ whole genome shotgun (WGS) entry which is preliminary data.</text>
</comment>
<feature type="compositionally biased region" description="Basic and acidic residues" evidence="1">
    <location>
        <begin position="38"/>
        <end position="57"/>
    </location>
</feature>
<dbReference type="Proteomes" id="UP001460270">
    <property type="component" value="Unassembled WGS sequence"/>
</dbReference>
<feature type="region of interest" description="Disordered" evidence="1">
    <location>
        <begin position="109"/>
        <end position="147"/>
    </location>
</feature>
<organism evidence="2 3">
    <name type="scientific">Mugilogobius chulae</name>
    <name type="common">yellowstripe goby</name>
    <dbReference type="NCBI Taxonomy" id="88201"/>
    <lineage>
        <taxon>Eukaryota</taxon>
        <taxon>Metazoa</taxon>
        <taxon>Chordata</taxon>
        <taxon>Craniata</taxon>
        <taxon>Vertebrata</taxon>
        <taxon>Euteleostomi</taxon>
        <taxon>Actinopterygii</taxon>
        <taxon>Neopterygii</taxon>
        <taxon>Teleostei</taxon>
        <taxon>Neoteleostei</taxon>
        <taxon>Acanthomorphata</taxon>
        <taxon>Gobiaria</taxon>
        <taxon>Gobiiformes</taxon>
        <taxon>Gobioidei</taxon>
        <taxon>Gobiidae</taxon>
        <taxon>Gobionellinae</taxon>
        <taxon>Mugilogobius</taxon>
    </lineage>
</organism>
<name>A0AAW0PFX7_9GOBI</name>
<dbReference type="AlphaFoldDB" id="A0AAW0PFX7"/>
<proteinExistence type="predicted"/>
<accession>A0AAW0PFX7</accession>
<sequence length="147" mass="15783">MLIQMNRQGRDEADEKALSEKPPAPGGKSPADIGHQPDAQRRDEVKTKPPEAHEPEPSRPSLPQPTTANHSQPQHVITGTDTYVAGRVHSAALWARGGRGEGAIWSSVSRCEADQSTPGASDHQPGRTCPTRPARETEGSIKLSTQN</sequence>
<reference evidence="3" key="1">
    <citation type="submission" date="2024-04" db="EMBL/GenBank/DDBJ databases">
        <title>Salinicola lusitanus LLJ914,a marine bacterium isolated from the Okinawa Trough.</title>
        <authorList>
            <person name="Li J."/>
        </authorList>
    </citation>
    <scope>NUCLEOTIDE SEQUENCE [LARGE SCALE GENOMIC DNA]</scope>
</reference>
<dbReference type="EMBL" id="JBBPFD010000005">
    <property type="protein sequence ID" value="KAK7925998.1"/>
    <property type="molecule type" value="Genomic_DNA"/>
</dbReference>
<feature type="region of interest" description="Disordered" evidence="1">
    <location>
        <begin position="1"/>
        <end position="82"/>
    </location>
</feature>
<evidence type="ECO:0000313" key="3">
    <source>
        <dbReference type="Proteomes" id="UP001460270"/>
    </source>
</evidence>
<evidence type="ECO:0000256" key="1">
    <source>
        <dbReference type="SAM" id="MobiDB-lite"/>
    </source>
</evidence>
<keyword evidence="3" id="KW-1185">Reference proteome</keyword>
<feature type="compositionally biased region" description="Polar residues" evidence="1">
    <location>
        <begin position="64"/>
        <end position="81"/>
    </location>
</feature>